<dbReference type="OrthoDB" id="8557965at2"/>
<dbReference type="Gene3D" id="3.40.50.620">
    <property type="entry name" value="HUPs"/>
    <property type="match status" value="1"/>
</dbReference>
<dbReference type="InterPro" id="IPR020022">
    <property type="entry name" value="N-acetyl_sugar_amidoTrfase"/>
</dbReference>
<dbReference type="Pfam" id="PF02540">
    <property type="entry name" value="NAD_synthase"/>
    <property type="match status" value="1"/>
</dbReference>
<name>A0A2N4U9C3_9BURK</name>
<keyword evidence="1" id="KW-0436">Ligase</keyword>
<dbReference type="GO" id="GO:0006163">
    <property type="term" value="P:purine nucleotide metabolic process"/>
    <property type="evidence" value="ECO:0007669"/>
    <property type="project" value="UniProtKB-ARBA"/>
</dbReference>
<dbReference type="InterPro" id="IPR022310">
    <property type="entry name" value="NAD/GMP_synthase"/>
</dbReference>
<accession>A0A2N4U9C3</accession>
<proteinExistence type="predicted"/>
<evidence type="ECO:0000313" key="4">
    <source>
        <dbReference type="Proteomes" id="UP000234190"/>
    </source>
</evidence>
<evidence type="ECO:0000259" key="2">
    <source>
        <dbReference type="Pfam" id="PF02540"/>
    </source>
</evidence>
<dbReference type="NCBIfam" id="TIGR03573">
    <property type="entry name" value="WbuX"/>
    <property type="match status" value="1"/>
</dbReference>
<dbReference type="Proteomes" id="UP000234190">
    <property type="component" value="Unassembled WGS sequence"/>
</dbReference>
<evidence type="ECO:0000313" key="3">
    <source>
        <dbReference type="EMBL" id="PLC51588.1"/>
    </source>
</evidence>
<dbReference type="SUPFAM" id="SSF52402">
    <property type="entry name" value="Adenine nucleotide alpha hydrolases-like"/>
    <property type="match status" value="1"/>
</dbReference>
<dbReference type="GO" id="GO:0016874">
    <property type="term" value="F:ligase activity"/>
    <property type="evidence" value="ECO:0007669"/>
    <property type="project" value="UniProtKB-KW"/>
</dbReference>
<organism evidence="3 4">
    <name type="scientific">Pollutimonas subterranea</name>
    <dbReference type="NCBI Taxonomy" id="2045210"/>
    <lineage>
        <taxon>Bacteria</taxon>
        <taxon>Pseudomonadati</taxon>
        <taxon>Pseudomonadota</taxon>
        <taxon>Betaproteobacteria</taxon>
        <taxon>Burkholderiales</taxon>
        <taxon>Alcaligenaceae</taxon>
        <taxon>Pollutimonas</taxon>
    </lineage>
</organism>
<dbReference type="InterPro" id="IPR014729">
    <property type="entry name" value="Rossmann-like_a/b/a_fold"/>
</dbReference>
<dbReference type="EMBL" id="PDNW01000001">
    <property type="protein sequence ID" value="PLC51588.1"/>
    <property type="molecule type" value="Genomic_DNA"/>
</dbReference>
<feature type="domain" description="NAD/GMP synthase" evidence="2">
    <location>
        <begin position="67"/>
        <end position="184"/>
    </location>
</feature>
<gene>
    <name evidence="3" type="ORF">CR159_00695</name>
</gene>
<keyword evidence="4" id="KW-1185">Reference proteome</keyword>
<sequence>MSRPYQVCTRCVMDTTASDINFDAQGVCNYCSQFLVLSKDVIHQDPIAKKAELDHLVAQIKAAGKNKRYDCIVGVSGGVDSSWVLYQAVKLGLRPLAAHMDNGWNSELAQHNIANLVQGLGVDLHTHVIDWPEYKKLMQAFFDADVIDVELLYDNAMLGVNYRLAVQHSTQYILAGTNQATEGMRMPPGWNWFKYDKTNIKAVARNFGKVQMKTFPVIGTMDYVRYRVLNRIRWTSFLDMMPFNKFEALTELTEKYGYKPYPYKHYESIFTRFYQGYILPNKFGVDKRRLHLGTLVAAGQLSREQALEGLEGIAYASDADLERDKQYFIKKMGWSTADLSAYLSRDPKPHSLYGTEQPLWNLFQRSYTTLCRGQAR</sequence>
<reference evidence="3 4" key="1">
    <citation type="submission" date="2017-10" db="EMBL/GenBank/DDBJ databases">
        <title>Two draft genome sequences of Pusillimonas sp. strains isolated from a nitrate- and radionuclide-contaminated groundwater in Russia.</title>
        <authorList>
            <person name="Grouzdev D.S."/>
            <person name="Tourova T.P."/>
            <person name="Goeva M.A."/>
            <person name="Babich T.L."/>
            <person name="Sokolova D.S."/>
            <person name="Abdullin R."/>
            <person name="Poltaraus A.B."/>
            <person name="Toshchakov S.V."/>
            <person name="Nazina T.N."/>
        </authorList>
    </citation>
    <scope>NUCLEOTIDE SEQUENCE [LARGE SCALE GENOMIC DNA]</scope>
    <source>
        <strain evidence="3 4">JR1/69-3-13</strain>
    </source>
</reference>
<dbReference type="RefSeq" id="WP_102072080.1">
    <property type="nucleotide sequence ID" value="NZ_PDNW01000001.1"/>
</dbReference>
<comment type="caution">
    <text evidence="3">The sequence shown here is derived from an EMBL/GenBank/DDBJ whole genome shotgun (WGS) entry which is preliminary data.</text>
</comment>
<dbReference type="AlphaFoldDB" id="A0A2N4U9C3"/>
<protein>
    <submittedName>
        <fullName evidence="3">ExsB family protein</fullName>
    </submittedName>
</protein>
<evidence type="ECO:0000256" key="1">
    <source>
        <dbReference type="ARBA" id="ARBA00022598"/>
    </source>
</evidence>